<reference evidence="5" key="1">
    <citation type="submission" date="2019-10" db="EMBL/GenBank/DDBJ databases">
        <title>Bird 10,000 Genomes (B10K) Project - Family phase.</title>
        <authorList>
            <person name="Zhang G."/>
        </authorList>
    </citation>
    <scope>NUCLEOTIDE SEQUENCE</scope>
    <source>
        <strain evidence="5">B10K-DU-002-49</strain>
        <tissue evidence="5">Muscle</tissue>
    </source>
</reference>
<keyword evidence="3" id="KW-0862">Zinc</keyword>
<name>A0A851A8B6_SULDA</name>
<dbReference type="SUPFAM" id="SSF57667">
    <property type="entry name" value="beta-beta-alpha zinc fingers"/>
    <property type="match status" value="1"/>
</dbReference>
<feature type="compositionally biased region" description="Basic residues" evidence="4">
    <location>
        <begin position="1"/>
        <end position="11"/>
    </location>
</feature>
<evidence type="ECO:0000313" key="6">
    <source>
        <dbReference type="Proteomes" id="UP000619137"/>
    </source>
</evidence>
<evidence type="ECO:0000256" key="4">
    <source>
        <dbReference type="SAM" id="MobiDB-lite"/>
    </source>
</evidence>
<evidence type="ECO:0000256" key="1">
    <source>
        <dbReference type="ARBA" id="ARBA00022723"/>
    </source>
</evidence>
<evidence type="ECO:0000256" key="2">
    <source>
        <dbReference type="ARBA" id="ARBA00022771"/>
    </source>
</evidence>
<evidence type="ECO:0000313" key="5">
    <source>
        <dbReference type="EMBL" id="NWI30395.1"/>
    </source>
</evidence>
<dbReference type="EMBL" id="WEKW01021201">
    <property type="protein sequence ID" value="NWI30395.1"/>
    <property type="molecule type" value="Genomic_DNA"/>
</dbReference>
<organism evidence="5 6">
    <name type="scientific">Sula dactylatra</name>
    <name type="common">Masked booby</name>
    <dbReference type="NCBI Taxonomy" id="56068"/>
    <lineage>
        <taxon>Eukaryota</taxon>
        <taxon>Metazoa</taxon>
        <taxon>Chordata</taxon>
        <taxon>Craniata</taxon>
        <taxon>Vertebrata</taxon>
        <taxon>Euteleostomi</taxon>
        <taxon>Archelosauria</taxon>
        <taxon>Archosauria</taxon>
        <taxon>Dinosauria</taxon>
        <taxon>Saurischia</taxon>
        <taxon>Theropoda</taxon>
        <taxon>Coelurosauria</taxon>
        <taxon>Aves</taxon>
        <taxon>Neognathae</taxon>
        <taxon>Neoaves</taxon>
        <taxon>Aequornithes</taxon>
        <taxon>Suliformes</taxon>
        <taxon>Sulidae</taxon>
        <taxon>Sula</taxon>
    </lineage>
</organism>
<dbReference type="Gene3D" id="3.30.160.60">
    <property type="entry name" value="Classic Zinc Finger"/>
    <property type="match status" value="2"/>
</dbReference>
<gene>
    <name evidence="5" type="primary">Znf721</name>
    <name evidence="5" type="ORF">SULDAC_R14609</name>
</gene>
<feature type="region of interest" description="Disordered" evidence="4">
    <location>
        <begin position="1"/>
        <end position="67"/>
    </location>
</feature>
<proteinExistence type="predicted"/>
<feature type="non-terminal residue" evidence="5">
    <location>
        <position position="67"/>
    </location>
</feature>
<keyword evidence="2" id="KW-0863">Zinc-finger</keyword>
<keyword evidence="6" id="KW-1185">Reference proteome</keyword>
<feature type="compositionally biased region" description="Pro residues" evidence="4">
    <location>
        <begin position="58"/>
        <end position="67"/>
    </location>
</feature>
<protein>
    <submittedName>
        <fullName evidence="5">ZN721 protein</fullName>
    </submittedName>
</protein>
<dbReference type="Proteomes" id="UP000619137">
    <property type="component" value="Unassembled WGS sequence"/>
</dbReference>
<evidence type="ECO:0000256" key="3">
    <source>
        <dbReference type="ARBA" id="ARBA00022833"/>
    </source>
</evidence>
<keyword evidence="1" id="KW-0479">Metal-binding</keyword>
<dbReference type="InterPro" id="IPR036236">
    <property type="entry name" value="Znf_C2H2_sf"/>
</dbReference>
<sequence length="67" mass="6922">SANLLRHRRAHAGGSPQSCRDCGKEVGTTAATASPAPRPSGQKPYKCVDCGKSFGHPKQPPASPPGR</sequence>
<dbReference type="FunFam" id="3.30.160.60:FF:000446">
    <property type="entry name" value="Zinc finger protein"/>
    <property type="match status" value="1"/>
</dbReference>
<feature type="non-terminal residue" evidence="5">
    <location>
        <position position="1"/>
    </location>
</feature>
<accession>A0A851A8B6</accession>
<dbReference type="GO" id="GO:0008270">
    <property type="term" value="F:zinc ion binding"/>
    <property type="evidence" value="ECO:0007669"/>
    <property type="project" value="UniProtKB-KW"/>
</dbReference>
<dbReference type="AlphaFoldDB" id="A0A851A8B6"/>
<comment type="caution">
    <text evidence="5">The sequence shown here is derived from an EMBL/GenBank/DDBJ whole genome shotgun (WGS) entry which is preliminary data.</text>
</comment>